<evidence type="ECO:0000256" key="6">
    <source>
        <dbReference type="RuleBase" id="RU365009"/>
    </source>
</evidence>
<sequence length="113" mass="11047">MFSIRIAAVVLAASALLAAASPIANTETPVNQCGSGSIQCCESVQSASAAQAAGILGPLDILTNLQGLVGSHCSPLAAVGVSGTSCSSQTVCCKDVSKSGLVNLGCSPINLNL</sequence>
<dbReference type="Pfam" id="PF01185">
    <property type="entry name" value="Hydrophobin"/>
    <property type="match status" value="1"/>
</dbReference>
<organism evidence="7 8">
    <name type="scientific">Pleurotus ostreatus</name>
    <name type="common">Oyster mushroom</name>
    <name type="synonym">White-rot fungus</name>
    <dbReference type="NCBI Taxonomy" id="5322"/>
    <lineage>
        <taxon>Eukaryota</taxon>
        <taxon>Fungi</taxon>
        <taxon>Dikarya</taxon>
        <taxon>Basidiomycota</taxon>
        <taxon>Agaricomycotina</taxon>
        <taxon>Agaricomycetes</taxon>
        <taxon>Agaricomycetidae</taxon>
        <taxon>Agaricales</taxon>
        <taxon>Pleurotineae</taxon>
        <taxon>Pleurotaceae</taxon>
        <taxon>Pleurotus</taxon>
    </lineage>
</organism>
<evidence type="ECO:0000256" key="2">
    <source>
        <dbReference type="ARBA" id="ARBA00010446"/>
    </source>
</evidence>
<evidence type="ECO:0000313" key="8">
    <source>
        <dbReference type="Proteomes" id="UP000623687"/>
    </source>
</evidence>
<dbReference type="VEuPathDB" id="FungiDB:PC9H_002673"/>
<dbReference type="AlphaFoldDB" id="A0A8H6ZNX7"/>
<dbReference type="GeneID" id="59372514"/>
<keyword evidence="6" id="KW-0732">Signal</keyword>
<evidence type="ECO:0000256" key="3">
    <source>
        <dbReference type="ARBA" id="ARBA00022512"/>
    </source>
</evidence>
<evidence type="ECO:0000313" key="7">
    <source>
        <dbReference type="EMBL" id="KAF7416407.1"/>
    </source>
</evidence>
<proteinExistence type="inferred from homology"/>
<dbReference type="GO" id="GO:0005199">
    <property type="term" value="F:structural constituent of cell wall"/>
    <property type="evidence" value="ECO:0007669"/>
    <property type="project" value="InterPro"/>
</dbReference>
<comment type="subcellular location">
    <subcellularLocation>
        <location evidence="1 6">Secreted</location>
        <location evidence="1 6">Cell wall</location>
    </subcellularLocation>
</comment>
<dbReference type="OrthoDB" id="4225815at2759"/>
<feature type="signal peptide" evidence="6">
    <location>
        <begin position="1"/>
        <end position="20"/>
    </location>
</feature>
<feature type="chain" id="PRO_5034748517" description="Hydrophobin" evidence="6">
    <location>
        <begin position="21"/>
        <end position="113"/>
    </location>
</feature>
<dbReference type="SMART" id="SM00075">
    <property type="entry name" value="HYDRO"/>
    <property type="match status" value="1"/>
</dbReference>
<dbReference type="InterPro" id="IPR001338">
    <property type="entry name" value="Class_I_Hydrophobin"/>
</dbReference>
<gene>
    <name evidence="7" type="ORF">PC9H_002673</name>
</gene>
<reference evidence="7" key="1">
    <citation type="submission" date="2019-07" db="EMBL/GenBank/DDBJ databases">
        <authorList>
            <person name="Palmer J.M."/>
        </authorList>
    </citation>
    <scope>NUCLEOTIDE SEQUENCE</scope>
    <source>
        <strain evidence="7">PC9</strain>
    </source>
</reference>
<keyword evidence="3 6" id="KW-0134">Cell wall</keyword>
<keyword evidence="5 6" id="KW-1015">Disulfide bond</keyword>
<dbReference type="CDD" id="cd23507">
    <property type="entry name" value="hydrophobin_I"/>
    <property type="match status" value="1"/>
</dbReference>
<evidence type="ECO:0000256" key="4">
    <source>
        <dbReference type="ARBA" id="ARBA00022525"/>
    </source>
</evidence>
<protein>
    <recommendedName>
        <fullName evidence="6">Hydrophobin</fullName>
    </recommendedName>
</protein>
<comment type="similarity">
    <text evidence="2 6">Belongs to the fungal hydrophobin family.</text>
</comment>
<dbReference type="EMBL" id="JACETU010000011">
    <property type="protein sequence ID" value="KAF7416407.1"/>
    <property type="molecule type" value="Genomic_DNA"/>
</dbReference>
<dbReference type="RefSeq" id="XP_036625954.1">
    <property type="nucleotide sequence ID" value="XM_036772308.1"/>
</dbReference>
<name>A0A8H6ZNX7_PLEOS</name>
<keyword evidence="4 6" id="KW-0964">Secreted</keyword>
<dbReference type="GO" id="GO:0009277">
    <property type="term" value="C:fungal-type cell wall"/>
    <property type="evidence" value="ECO:0007669"/>
    <property type="project" value="InterPro"/>
</dbReference>
<comment type="caution">
    <text evidence="7">The sequence shown here is derived from an EMBL/GenBank/DDBJ whole genome shotgun (WGS) entry which is preliminary data.</text>
</comment>
<accession>A0A8H6ZNX7</accession>
<evidence type="ECO:0000256" key="5">
    <source>
        <dbReference type="ARBA" id="ARBA00023157"/>
    </source>
</evidence>
<dbReference type="Proteomes" id="UP000623687">
    <property type="component" value="Unassembled WGS sequence"/>
</dbReference>
<evidence type="ECO:0000256" key="1">
    <source>
        <dbReference type="ARBA" id="ARBA00004191"/>
    </source>
</evidence>
<keyword evidence="8" id="KW-1185">Reference proteome</keyword>